<dbReference type="InterPro" id="IPR004378">
    <property type="entry name" value="F420H2_quin_Rdtase"/>
</dbReference>
<evidence type="ECO:0000313" key="4">
    <source>
        <dbReference type="Proteomes" id="UP000704762"/>
    </source>
</evidence>
<comment type="catalytic activity">
    <reaction evidence="2">
        <text>oxidized coenzyme F420-(gamma-L-Glu)(n) + a quinol + H(+) = reduced coenzyme F420-(gamma-L-Glu)(n) + a quinone</text>
        <dbReference type="Rhea" id="RHEA:39663"/>
        <dbReference type="Rhea" id="RHEA-COMP:12939"/>
        <dbReference type="Rhea" id="RHEA-COMP:14378"/>
        <dbReference type="ChEBI" id="CHEBI:15378"/>
        <dbReference type="ChEBI" id="CHEBI:24646"/>
        <dbReference type="ChEBI" id="CHEBI:132124"/>
        <dbReference type="ChEBI" id="CHEBI:133980"/>
        <dbReference type="ChEBI" id="CHEBI:139511"/>
    </reaction>
</comment>
<sequence>MPTDALLKAINALHHAIIRLSGGRLGWTAGDMPVVELTTTGRHSGQPRTVLLTSPLQLGSALVVVASRGGSDQPPDWLLNLQADPHVSVRVGGGPTQPRRARVASPAERARLWQRVVAGHRVYAGYQQKTDREIALVLLEPPPAGSFGPFPEADPVR</sequence>
<dbReference type="PANTHER" id="PTHR39428">
    <property type="entry name" value="F420H(2)-DEPENDENT QUINONE REDUCTASE RV1261C"/>
    <property type="match status" value="1"/>
</dbReference>
<name>A0ABS2RJI8_9ACTN</name>
<evidence type="ECO:0000256" key="1">
    <source>
        <dbReference type="ARBA" id="ARBA00008710"/>
    </source>
</evidence>
<protein>
    <submittedName>
        <fullName evidence="3">Deazaflavin-dependent oxidoreductase (Nitroreductase family)</fullName>
    </submittedName>
</protein>
<dbReference type="Proteomes" id="UP000704762">
    <property type="component" value="Unassembled WGS sequence"/>
</dbReference>
<dbReference type="SUPFAM" id="SSF50475">
    <property type="entry name" value="FMN-binding split barrel"/>
    <property type="match status" value="1"/>
</dbReference>
<dbReference type="PANTHER" id="PTHR39428:SF3">
    <property type="entry name" value="DEAZAFLAVIN-DEPENDENT NITROREDUCTASE"/>
    <property type="match status" value="1"/>
</dbReference>
<dbReference type="RefSeq" id="WP_204916917.1">
    <property type="nucleotide sequence ID" value="NZ_BAAAQP010000008.1"/>
</dbReference>
<dbReference type="EMBL" id="JAFBCF010000001">
    <property type="protein sequence ID" value="MBM7798361.1"/>
    <property type="molecule type" value="Genomic_DNA"/>
</dbReference>
<dbReference type="Pfam" id="PF04075">
    <property type="entry name" value="F420H2_quin_red"/>
    <property type="match status" value="1"/>
</dbReference>
<dbReference type="InterPro" id="IPR012349">
    <property type="entry name" value="Split_barrel_FMN-bd"/>
</dbReference>
<dbReference type="Gene3D" id="2.30.110.10">
    <property type="entry name" value="Electron Transport, Fmn-binding Protein, Chain A"/>
    <property type="match status" value="1"/>
</dbReference>
<accession>A0ABS2RJI8</accession>
<dbReference type="NCBIfam" id="TIGR00026">
    <property type="entry name" value="hi_GC_TIGR00026"/>
    <property type="match status" value="1"/>
</dbReference>
<comment type="caution">
    <text evidence="3">The sequence shown here is derived from an EMBL/GenBank/DDBJ whole genome shotgun (WGS) entry which is preliminary data.</text>
</comment>
<evidence type="ECO:0000313" key="3">
    <source>
        <dbReference type="EMBL" id="MBM7798361.1"/>
    </source>
</evidence>
<evidence type="ECO:0000256" key="2">
    <source>
        <dbReference type="ARBA" id="ARBA00049106"/>
    </source>
</evidence>
<proteinExistence type="inferred from homology"/>
<gene>
    <name evidence="3" type="ORF">JOE57_001282</name>
</gene>
<keyword evidence="4" id="KW-1185">Reference proteome</keyword>
<organism evidence="3 4">
    <name type="scientific">Microlunatus panaciterrae</name>
    <dbReference type="NCBI Taxonomy" id="400768"/>
    <lineage>
        <taxon>Bacteria</taxon>
        <taxon>Bacillati</taxon>
        <taxon>Actinomycetota</taxon>
        <taxon>Actinomycetes</taxon>
        <taxon>Propionibacteriales</taxon>
        <taxon>Propionibacteriaceae</taxon>
        <taxon>Microlunatus</taxon>
    </lineage>
</organism>
<reference evidence="3 4" key="1">
    <citation type="submission" date="2021-01" db="EMBL/GenBank/DDBJ databases">
        <title>Sequencing the genomes of 1000 actinobacteria strains.</title>
        <authorList>
            <person name="Klenk H.-P."/>
        </authorList>
    </citation>
    <scope>NUCLEOTIDE SEQUENCE [LARGE SCALE GENOMIC DNA]</scope>
    <source>
        <strain evidence="3 4">DSM 18662</strain>
    </source>
</reference>
<comment type="similarity">
    <text evidence="1">Belongs to the F420H(2)-dependent quinone reductase family.</text>
</comment>